<evidence type="ECO:0000256" key="2">
    <source>
        <dbReference type="SAM" id="Phobius"/>
    </source>
</evidence>
<proteinExistence type="predicted"/>
<dbReference type="EMBL" id="FOAZ01000006">
    <property type="protein sequence ID" value="SEL15590.1"/>
    <property type="molecule type" value="Genomic_DNA"/>
</dbReference>
<keyword evidence="2" id="KW-0812">Transmembrane</keyword>
<dbReference type="STRING" id="235985.SAMN05414137_106103"/>
<protein>
    <submittedName>
        <fullName evidence="4">Uncharacterized protein</fullName>
    </submittedName>
</protein>
<keyword evidence="2" id="KW-0472">Membrane</keyword>
<keyword evidence="2" id="KW-1133">Transmembrane helix</keyword>
<keyword evidence="3" id="KW-0732">Signal</keyword>
<feature type="signal peptide" evidence="3">
    <location>
        <begin position="1"/>
        <end position="29"/>
    </location>
</feature>
<feature type="transmembrane region" description="Helical" evidence="2">
    <location>
        <begin position="183"/>
        <end position="204"/>
    </location>
</feature>
<evidence type="ECO:0000256" key="3">
    <source>
        <dbReference type="SAM" id="SignalP"/>
    </source>
</evidence>
<dbReference type="Proteomes" id="UP000183015">
    <property type="component" value="Unassembled WGS sequence"/>
</dbReference>
<name>A0A1H7MWC4_STRJI</name>
<feature type="transmembrane region" description="Helical" evidence="2">
    <location>
        <begin position="152"/>
        <end position="171"/>
    </location>
</feature>
<dbReference type="OrthoDB" id="4099382at2"/>
<feature type="chain" id="PRO_5010271165" evidence="3">
    <location>
        <begin position="30"/>
        <end position="260"/>
    </location>
</feature>
<organism evidence="4 5">
    <name type="scientific">Streptacidiphilus jiangxiensis</name>
    <dbReference type="NCBI Taxonomy" id="235985"/>
    <lineage>
        <taxon>Bacteria</taxon>
        <taxon>Bacillati</taxon>
        <taxon>Actinomycetota</taxon>
        <taxon>Actinomycetes</taxon>
        <taxon>Kitasatosporales</taxon>
        <taxon>Streptomycetaceae</taxon>
        <taxon>Streptacidiphilus</taxon>
    </lineage>
</organism>
<accession>A0A1H7MWC4</accession>
<evidence type="ECO:0000313" key="5">
    <source>
        <dbReference type="Proteomes" id="UP000183015"/>
    </source>
</evidence>
<evidence type="ECO:0000256" key="1">
    <source>
        <dbReference type="SAM" id="MobiDB-lite"/>
    </source>
</evidence>
<feature type="transmembrane region" description="Helical" evidence="2">
    <location>
        <begin position="216"/>
        <end position="236"/>
    </location>
</feature>
<feature type="region of interest" description="Disordered" evidence="1">
    <location>
        <begin position="67"/>
        <end position="87"/>
    </location>
</feature>
<evidence type="ECO:0000313" key="4">
    <source>
        <dbReference type="EMBL" id="SEL15590.1"/>
    </source>
</evidence>
<dbReference type="AlphaFoldDB" id="A0A1H7MWC4"/>
<dbReference type="RefSeq" id="WP_143094329.1">
    <property type="nucleotide sequence ID" value="NZ_BBPN01000012.1"/>
</dbReference>
<keyword evidence="5" id="KW-1185">Reference proteome</keyword>
<reference evidence="5" key="1">
    <citation type="submission" date="2016-10" db="EMBL/GenBank/DDBJ databases">
        <authorList>
            <person name="Varghese N."/>
        </authorList>
    </citation>
    <scope>NUCLEOTIDE SEQUENCE [LARGE SCALE GENOMIC DNA]</scope>
    <source>
        <strain evidence="5">DSM 45096 / BCRC 16803 / CGMCC 4.1857 / CIP 109030 / JCM 12277 / KCTC 19219 / NBRC 100920 / 33214</strain>
    </source>
</reference>
<dbReference type="eggNOG" id="ENOG502ZPN8">
    <property type="taxonomic scope" value="Bacteria"/>
</dbReference>
<gene>
    <name evidence="4" type="ORF">SAMN05414137_106103</name>
</gene>
<sequence length="260" mass="27636">MRMRMRRVVAVRAVTLALGLTAVVGAALASVGPYQDTMAFHHAQPCPEGGSPRTTAATAELDCIASESGSVTGRHTNSETNADEGSSSTITHYLVQVRRSSGARDDEEVGASVYAVAQPGAAVQLRTWHGVVVQLAVGGWTESFDPAQEHQLGYTAMAAWTGLGLLLWFLIGNGSLRQLLGFVGLRAFGWLHFGVWTIYLVYSLLAGGRSTADEALLGAVWLLMAAASVVCVRLGWHAHGDEPSLARIARRRRRDGGSAP</sequence>